<evidence type="ECO:0000256" key="2">
    <source>
        <dbReference type="SAM" id="SignalP"/>
    </source>
</evidence>
<dbReference type="Pfam" id="PF14016">
    <property type="entry name" value="DUF4232"/>
    <property type="match status" value="1"/>
</dbReference>
<organism evidence="4 5">
    <name type="scientific">Streptomyces phaeochromogenes</name>
    <dbReference type="NCBI Taxonomy" id="1923"/>
    <lineage>
        <taxon>Bacteria</taxon>
        <taxon>Bacillati</taxon>
        <taxon>Actinomycetota</taxon>
        <taxon>Actinomycetes</taxon>
        <taxon>Kitasatosporales</taxon>
        <taxon>Streptomycetaceae</taxon>
        <taxon>Streptomyces</taxon>
        <taxon>Streptomyces phaeochromogenes group</taxon>
    </lineage>
</organism>
<feature type="compositionally biased region" description="Low complexity" evidence="1">
    <location>
        <begin position="35"/>
        <end position="59"/>
    </location>
</feature>
<evidence type="ECO:0000313" key="4">
    <source>
        <dbReference type="EMBL" id="WSD16620.1"/>
    </source>
</evidence>
<feature type="chain" id="PRO_5046567125" evidence="2">
    <location>
        <begin position="26"/>
        <end position="224"/>
    </location>
</feature>
<feature type="domain" description="DUF4232" evidence="3">
    <location>
        <begin position="92"/>
        <end position="219"/>
    </location>
</feature>
<evidence type="ECO:0000313" key="5">
    <source>
        <dbReference type="Proteomes" id="UP001340816"/>
    </source>
</evidence>
<proteinExistence type="predicted"/>
<name>A0ABZ1HDE6_STRPH</name>
<evidence type="ECO:0000259" key="3">
    <source>
        <dbReference type="Pfam" id="PF14016"/>
    </source>
</evidence>
<feature type="signal peptide" evidence="2">
    <location>
        <begin position="1"/>
        <end position="25"/>
    </location>
</feature>
<sequence>MRFKNARRTTLFATLGLAAALTLTACGGGDDDTSGDTPSGAPSSSASAGATETGASDSGSSGGSDAGATATGSATGTGAGAGSGSDGKTSICRTDELEVNAADNTTDKKEGVVTVQLKNAGGRDCSINGYAGVDLKAADGSTLSVERNGEPVYPAVLKNGDSAAFNITFPYNNSGGSGVRLTDILVTPPNETKYVRVAWPAGTLPVTDGSSSGKLQIGPATRVG</sequence>
<feature type="compositionally biased region" description="Gly residues" evidence="1">
    <location>
        <begin position="75"/>
        <end position="85"/>
    </location>
</feature>
<feature type="region of interest" description="Disordered" evidence="1">
    <location>
        <begin position="27"/>
        <end position="89"/>
    </location>
</feature>
<accession>A0ABZ1HDE6</accession>
<dbReference type="EMBL" id="CP109135">
    <property type="protein sequence ID" value="WSD16620.1"/>
    <property type="molecule type" value="Genomic_DNA"/>
</dbReference>
<dbReference type="PROSITE" id="PS51257">
    <property type="entry name" value="PROKAR_LIPOPROTEIN"/>
    <property type="match status" value="1"/>
</dbReference>
<dbReference type="InterPro" id="IPR025326">
    <property type="entry name" value="DUF4232"/>
</dbReference>
<keyword evidence="2" id="KW-0732">Signal</keyword>
<evidence type="ECO:0000256" key="1">
    <source>
        <dbReference type="SAM" id="MobiDB-lite"/>
    </source>
</evidence>
<protein>
    <submittedName>
        <fullName evidence="4">DUF4232 domain-containing protein</fullName>
    </submittedName>
</protein>
<dbReference type="RefSeq" id="WP_326760165.1">
    <property type="nucleotide sequence ID" value="NZ_CP109135.1"/>
</dbReference>
<keyword evidence="5" id="KW-1185">Reference proteome</keyword>
<reference evidence="4 5" key="1">
    <citation type="submission" date="2022-10" db="EMBL/GenBank/DDBJ databases">
        <title>The complete genomes of actinobacterial strains from the NBC collection.</title>
        <authorList>
            <person name="Joergensen T.S."/>
            <person name="Alvarez Arevalo M."/>
            <person name="Sterndorff E.B."/>
            <person name="Faurdal D."/>
            <person name="Vuksanovic O."/>
            <person name="Mourched A.-S."/>
            <person name="Charusanti P."/>
            <person name="Shaw S."/>
            <person name="Blin K."/>
            <person name="Weber T."/>
        </authorList>
    </citation>
    <scope>NUCLEOTIDE SEQUENCE [LARGE SCALE GENOMIC DNA]</scope>
    <source>
        <strain evidence="4 5">NBC 01752</strain>
    </source>
</reference>
<dbReference type="Proteomes" id="UP001340816">
    <property type="component" value="Chromosome"/>
</dbReference>
<gene>
    <name evidence="4" type="ORF">OHB35_27120</name>
</gene>